<comment type="caution">
    <text evidence="1">The sequence shown here is derived from an EMBL/GenBank/DDBJ whole genome shotgun (WGS) entry which is preliminary data.</text>
</comment>
<name>A0A448XEL5_9PLAT</name>
<dbReference type="OrthoDB" id="377733at2759"/>
<evidence type="ECO:0000313" key="2">
    <source>
        <dbReference type="Proteomes" id="UP000784294"/>
    </source>
</evidence>
<dbReference type="InterPro" id="IPR023214">
    <property type="entry name" value="HAD_sf"/>
</dbReference>
<dbReference type="PANTHER" id="PTHR24092">
    <property type="entry name" value="PROBABLE PHOSPHOLIPID-TRANSPORTING ATPASE"/>
    <property type="match status" value="1"/>
</dbReference>
<dbReference type="GO" id="GO:0045332">
    <property type="term" value="P:phospholipid translocation"/>
    <property type="evidence" value="ECO:0007669"/>
    <property type="project" value="TreeGrafter"/>
</dbReference>
<dbReference type="GO" id="GO:0005886">
    <property type="term" value="C:plasma membrane"/>
    <property type="evidence" value="ECO:0007669"/>
    <property type="project" value="TreeGrafter"/>
</dbReference>
<evidence type="ECO:0000313" key="1">
    <source>
        <dbReference type="EMBL" id="VEL34911.1"/>
    </source>
</evidence>
<keyword evidence="2" id="KW-1185">Reference proteome</keyword>
<proteinExistence type="predicted"/>
<reference evidence="1" key="1">
    <citation type="submission" date="2018-11" db="EMBL/GenBank/DDBJ databases">
        <authorList>
            <consortium name="Pathogen Informatics"/>
        </authorList>
    </citation>
    <scope>NUCLEOTIDE SEQUENCE</scope>
</reference>
<dbReference type="Gene3D" id="3.40.50.1000">
    <property type="entry name" value="HAD superfamily/HAD-like"/>
    <property type="match status" value="1"/>
</dbReference>
<dbReference type="AlphaFoldDB" id="A0A448XEL5"/>
<accession>A0A448XEL5</accession>
<sequence length="285" mass="32116">MENFVIAGIENRSAALQWHFRRSFRHCSNPPLLALGGITEVAVTPIERALIYCAIEVPDGNMDMQSQCWARVGSRKDKLPELTNVKFGFKRYSQIESSTRQPTRLATKCGNALIDSLFYRPPCEYPEPEERVTNEQTSGTTQAYSLRGNKVFLDANQVLEWVTEFASTGLRTLVMAARLLTPEEWVRLRGNLEEARGRLEGRESALTAAYAAVEARLSVVGCTGVEDKLQDGVPETIMALRLAGIQVWILHHPTYSSMHHSVELFNNIFLLNYWNGFRLEIVPLA</sequence>
<dbReference type="Proteomes" id="UP000784294">
    <property type="component" value="Unassembled WGS sequence"/>
</dbReference>
<organism evidence="1 2">
    <name type="scientific">Protopolystoma xenopodis</name>
    <dbReference type="NCBI Taxonomy" id="117903"/>
    <lineage>
        <taxon>Eukaryota</taxon>
        <taxon>Metazoa</taxon>
        <taxon>Spiralia</taxon>
        <taxon>Lophotrochozoa</taxon>
        <taxon>Platyhelminthes</taxon>
        <taxon>Monogenea</taxon>
        <taxon>Polyopisthocotylea</taxon>
        <taxon>Polystomatidea</taxon>
        <taxon>Polystomatidae</taxon>
        <taxon>Protopolystoma</taxon>
    </lineage>
</organism>
<gene>
    <name evidence="1" type="ORF">PXEA_LOCUS28351</name>
</gene>
<dbReference type="GO" id="GO:0140326">
    <property type="term" value="F:ATPase-coupled intramembrane lipid transporter activity"/>
    <property type="evidence" value="ECO:0007669"/>
    <property type="project" value="TreeGrafter"/>
</dbReference>
<protein>
    <submittedName>
        <fullName evidence="1">Uncharacterized protein</fullName>
    </submittedName>
</protein>
<dbReference type="EMBL" id="CAAALY010248670">
    <property type="protein sequence ID" value="VEL34911.1"/>
    <property type="molecule type" value="Genomic_DNA"/>
</dbReference>